<dbReference type="Pfam" id="PF13753">
    <property type="entry name" value="SWM_repeat"/>
    <property type="match status" value="1"/>
</dbReference>
<accession>A0ABW5F664</accession>
<dbReference type="InterPro" id="IPR051465">
    <property type="entry name" value="Cell_Envelope_Struct_Comp"/>
</dbReference>
<protein>
    <submittedName>
        <fullName evidence="4">S-layer homology domain-containing protein</fullName>
    </submittedName>
</protein>
<dbReference type="InterPro" id="IPR001304">
    <property type="entry name" value="C-type_lectin-like"/>
</dbReference>
<dbReference type="PROSITE" id="PS50041">
    <property type="entry name" value="C_TYPE_LECTIN_2"/>
    <property type="match status" value="1"/>
</dbReference>
<dbReference type="InterPro" id="IPR001119">
    <property type="entry name" value="SLH_dom"/>
</dbReference>
<keyword evidence="5" id="KW-1185">Reference proteome</keyword>
<reference evidence="5" key="1">
    <citation type="journal article" date="2019" name="Int. J. Syst. Evol. Microbiol.">
        <title>The Global Catalogue of Microorganisms (GCM) 10K type strain sequencing project: providing services to taxonomists for standard genome sequencing and annotation.</title>
        <authorList>
            <consortium name="The Broad Institute Genomics Platform"/>
            <consortium name="The Broad Institute Genome Sequencing Center for Infectious Disease"/>
            <person name="Wu L."/>
            <person name="Ma J."/>
        </authorList>
    </citation>
    <scope>NUCLEOTIDE SEQUENCE [LARGE SCALE GENOMIC DNA]</scope>
    <source>
        <strain evidence="5">CCM 8725</strain>
    </source>
</reference>
<dbReference type="Proteomes" id="UP001597448">
    <property type="component" value="Unassembled WGS sequence"/>
</dbReference>
<dbReference type="InterPro" id="IPR028059">
    <property type="entry name" value="SWM_rpt"/>
</dbReference>
<gene>
    <name evidence="4" type="ORF">ACFSX3_04735</name>
</gene>
<feature type="domain" description="SLH" evidence="3">
    <location>
        <begin position="1420"/>
        <end position="1483"/>
    </location>
</feature>
<evidence type="ECO:0000313" key="5">
    <source>
        <dbReference type="Proteomes" id="UP001597448"/>
    </source>
</evidence>
<keyword evidence="1" id="KW-0732">Signal</keyword>
<dbReference type="Gene3D" id="2.60.40.10">
    <property type="entry name" value="Immunoglobulins"/>
    <property type="match status" value="1"/>
</dbReference>
<dbReference type="PROSITE" id="PS51272">
    <property type="entry name" value="SLH"/>
    <property type="match status" value="3"/>
</dbReference>
<evidence type="ECO:0000259" key="2">
    <source>
        <dbReference type="PROSITE" id="PS50041"/>
    </source>
</evidence>
<dbReference type="SUPFAM" id="SSF56436">
    <property type="entry name" value="C-type lectin-like"/>
    <property type="match status" value="1"/>
</dbReference>
<evidence type="ECO:0000256" key="1">
    <source>
        <dbReference type="SAM" id="SignalP"/>
    </source>
</evidence>
<evidence type="ECO:0000313" key="4">
    <source>
        <dbReference type="EMBL" id="MFD2409162.1"/>
    </source>
</evidence>
<dbReference type="Gene3D" id="3.10.100.10">
    <property type="entry name" value="Mannose-Binding Protein A, subunit A"/>
    <property type="match status" value="1"/>
</dbReference>
<name>A0ABW5F664_9BACL</name>
<dbReference type="InterPro" id="IPR013783">
    <property type="entry name" value="Ig-like_fold"/>
</dbReference>
<feature type="domain" description="C-type lectin" evidence="2">
    <location>
        <begin position="159"/>
        <end position="327"/>
    </location>
</feature>
<dbReference type="InterPro" id="IPR025883">
    <property type="entry name" value="Cadherin-like_domain"/>
</dbReference>
<dbReference type="PANTHER" id="PTHR43308">
    <property type="entry name" value="OUTER MEMBRANE PROTEIN ALPHA-RELATED"/>
    <property type="match status" value="1"/>
</dbReference>
<sequence length="1521" mass="162466">MTTSKKWNKRWSRSLAASLSIALVAANFAVLGPVAHAAVADNDGSEQIFTSDQYRSFTKDAGAVKLTFPELFITAEAGEMMSGATVVINGYKSGDKITFATAGTGITATSGPGDGVYILKGEASTADYQKVLENAEFTMTSPGERSLTFGLGPVPAFNKNGHFYQYVAETSITWPKAKADAEHKSYYGRKGYLVTITDPDENAFIVEKTPVIGWIGGKDVAREQNEQQNDRATTRVSTLQNIEKYKGYGDWRWVSGPEGEMKYEGKPGLPFFKGYLADGGKDDTAVVTDATYGPMYTNWDALEPNDASYEHVVHIYASGAKKGKWNDYPTNSQGVHAYLVEYGGMPGDSNTSINTTITLLDKTPLKTDAGKAQKDYLDAAPQTYTKESLAVLQKATDAANAVLEDDHATPEEIEAARKGLEDAIAGLVKQPPVADSASYTAGSNNQVSIKFDKDIKFNADDADTTDDFRVTLDGRLVDVTNAVVSSEDPSVIILTLASPLVNDPVVRIEYDDAQSAIEAKTPGKEPVSDFTLIANGPFGDSLQIQEPAKGTEVYGADFPLPVSGQAALDSVVTAAVYNVDAHPDAYLFDLEVGITVTDNVYKWDTKLPGPLAPGSYHVAVTSTKTFGDEVRTETKLVPFTVPQLELTHVAVNEGQPDHAVLTFNQPVGSMLTAADLTGLTVDGRKVIAVKSVQGDKVEVVLEDALGPNDPLVVGYDPAAGNVTAEGNVLNELKPIHAGDQSGITKDNNVIPLQLIAAYPEAGKLKLVFNKPINDLTDLAGFTYGGVPLQAPFEINGNELIVPIPADHKGGLLSYDPELGNVTENGNKNNPLTGLQPGIDLGGDSKYISDAGKLPEDGLGLSVGGKPVPLSPAFQPDVPSGYQATVPNETGTIALNLAPAGDNDTLRKVSLNGVEVPDGDWSKLPLQEGLNIIQVDIVDAKRPGVKLGQYQIQVIRASGKLVSLEPSSGTLQPEFKPETASYDVSVANSVYEMSFKPVTLDPGAVVTLSIAGEAPVEVTNGQWSKALPLKVGKNEVLVTVKDSAGKTNTYTIIVTRQEPVSSGGGGSAPAPAPDTTKTEVIEVDVAIGGANVAGITKVPVQRTTHSNGTITDLVRFTKDKAEEAVKKAKETGQSIARVVIPDPADNVSEVNVQIPAETAKLLKENGIVLEIYTENAIIRIPNASLEGIGQDFYFRLVPVRNAAERNEIEKRATLEAVVREVAKDNRIEVVARPMTIETNLSSRAVTLILPLRDVRLPANEAARNAFLAQLGIFIEHTDSTKEVVKGKAVTYKEGLLGLEFSVSKFSTFTIINFNNQSPATHVSYIVGFPDGQFKPDDRVTRSQMALMIARNLGYDASAAVGTPPFPDVAVRHYAAAAIAFVNAQGVMKGDPAGKFRGNAPITRAEMAAAAANYLKLAVPADGKSGFSDTTGHWAQAVIEANVSAGLLKGYPDGSFKPNAYLTRAEAVVIVNQMFDRGPLHGADAVKFPDVSKNHWAYLDIQEAIIDHQYRIDSEQKEQRVTE</sequence>
<dbReference type="EMBL" id="JBHUKY010000012">
    <property type="protein sequence ID" value="MFD2409162.1"/>
    <property type="molecule type" value="Genomic_DNA"/>
</dbReference>
<comment type="caution">
    <text evidence="4">The sequence shown here is derived from an EMBL/GenBank/DDBJ whole genome shotgun (WGS) entry which is preliminary data.</text>
</comment>
<dbReference type="Pfam" id="PF00395">
    <property type="entry name" value="SLH"/>
    <property type="match status" value="3"/>
</dbReference>
<organism evidence="4 5">
    <name type="scientific">Paenibacillus rhizoplanae</name>
    <dbReference type="NCBI Taxonomy" id="1917181"/>
    <lineage>
        <taxon>Bacteria</taxon>
        <taxon>Bacillati</taxon>
        <taxon>Bacillota</taxon>
        <taxon>Bacilli</taxon>
        <taxon>Bacillales</taxon>
        <taxon>Paenibacillaceae</taxon>
        <taxon>Paenibacillus</taxon>
    </lineage>
</organism>
<feature type="domain" description="SLH" evidence="3">
    <location>
        <begin position="1360"/>
        <end position="1418"/>
    </location>
</feature>
<dbReference type="RefSeq" id="WP_209994044.1">
    <property type="nucleotide sequence ID" value="NZ_JBHUKY010000012.1"/>
</dbReference>
<proteinExistence type="predicted"/>
<feature type="signal peptide" evidence="1">
    <location>
        <begin position="1"/>
        <end position="37"/>
    </location>
</feature>
<dbReference type="InterPro" id="IPR016187">
    <property type="entry name" value="CTDL_fold"/>
</dbReference>
<dbReference type="InterPro" id="IPR016186">
    <property type="entry name" value="C-type_lectin-like/link_sf"/>
</dbReference>
<feature type="domain" description="SLH" evidence="3">
    <location>
        <begin position="1298"/>
        <end position="1359"/>
    </location>
</feature>
<feature type="chain" id="PRO_5046637054" evidence="1">
    <location>
        <begin position="38"/>
        <end position="1521"/>
    </location>
</feature>
<dbReference type="Pfam" id="PF12733">
    <property type="entry name" value="Cadherin-like"/>
    <property type="match status" value="2"/>
</dbReference>
<evidence type="ECO:0000259" key="3">
    <source>
        <dbReference type="PROSITE" id="PS51272"/>
    </source>
</evidence>
<dbReference type="PANTHER" id="PTHR43308:SF5">
    <property type="entry name" value="S-LAYER PROTEIN _ PEPTIDOGLYCAN ENDO-BETA-N-ACETYLGLUCOSAMINIDASE"/>
    <property type="match status" value="1"/>
</dbReference>
<dbReference type="Gene3D" id="1.20.1270.90">
    <property type="entry name" value="AF1782-like"/>
    <property type="match status" value="1"/>
</dbReference>